<dbReference type="Proteomes" id="UP000663937">
    <property type="component" value="Chromosome"/>
</dbReference>
<dbReference type="EMBL" id="CP071868">
    <property type="protein sequence ID" value="QTE30310.1"/>
    <property type="molecule type" value="Genomic_DNA"/>
</dbReference>
<organism evidence="2 3">
    <name type="scientific">Pengzhenrongella sicca</name>
    <dbReference type="NCBI Taxonomy" id="2819238"/>
    <lineage>
        <taxon>Bacteria</taxon>
        <taxon>Bacillati</taxon>
        <taxon>Actinomycetota</taxon>
        <taxon>Actinomycetes</taxon>
        <taxon>Micrococcales</taxon>
        <taxon>Pengzhenrongella</taxon>
    </lineage>
</organism>
<feature type="transmembrane region" description="Helical" evidence="1">
    <location>
        <begin position="142"/>
        <end position="164"/>
    </location>
</feature>
<keyword evidence="1" id="KW-0472">Membrane</keyword>
<evidence type="ECO:0000313" key="3">
    <source>
        <dbReference type="Proteomes" id="UP000663937"/>
    </source>
</evidence>
<sequence length="341" mass="34885">MSTPARPPNTRPHAPTRTRTRGRALTLTLILTAGLPLVLLLAAGALIWSWSGQLPSPVAAHWGPDGVDRTSESLTGLFVGGLGAPAALSLLLSGAAVLGGPPAGTRRMAAATSVWLAAFVGGLLAVLVWSQRGLVDAHDGQVPIGGLALVAAGSIALALAAAVLTPADPAQPPAPPIPADARRAVVRADERVVWTGSVRSVATDELAVAWAVLTILATLVSAQPAVLALLGIPVLLVLLGRWRVTVDRTGLWARGMLGVPRTGIALDEVVRADVTTVRPLRDFGGFGVRSDLHGRYGLVLRKGEAIAVQRPGGGVFVVTVDGAGEGVALLNALAERGRVTT</sequence>
<accession>A0A8A4ZEA1</accession>
<dbReference type="KEGG" id="psic:J4E96_04720"/>
<evidence type="ECO:0000256" key="1">
    <source>
        <dbReference type="SAM" id="Phobius"/>
    </source>
</evidence>
<feature type="transmembrane region" description="Helical" evidence="1">
    <location>
        <begin position="201"/>
        <end position="220"/>
    </location>
</feature>
<keyword evidence="1" id="KW-0812">Transmembrane</keyword>
<name>A0A8A4ZEA1_9MICO</name>
<feature type="transmembrane region" description="Helical" evidence="1">
    <location>
        <begin position="110"/>
        <end position="130"/>
    </location>
</feature>
<gene>
    <name evidence="2" type="ORF">J4E96_04720</name>
</gene>
<dbReference type="AlphaFoldDB" id="A0A8A4ZEA1"/>
<keyword evidence="3" id="KW-1185">Reference proteome</keyword>
<keyword evidence="1" id="KW-1133">Transmembrane helix</keyword>
<proteinExistence type="predicted"/>
<evidence type="ECO:0000313" key="2">
    <source>
        <dbReference type="EMBL" id="QTE30310.1"/>
    </source>
</evidence>
<evidence type="ECO:0008006" key="4">
    <source>
        <dbReference type="Google" id="ProtNLM"/>
    </source>
</evidence>
<protein>
    <recommendedName>
        <fullName evidence="4">DUF1648 domain-containing protein</fullName>
    </recommendedName>
</protein>
<reference evidence="2" key="1">
    <citation type="submission" date="2021-03" db="EMBL/GenBank/DDBJ databases">
        <title>Pengzhenrongella sicca gen. nov., sp. nov., a new member of suborder Micrococcineae isolated from High-Arctic tundra soil.</title>
        <authorList>
            <person name="Peng F."/>
        </authorList>
    </citation>
    <scope>NUCLEOTIDE SEQUENCE</scope>
    <source>
        <strain evidence="2">LRZ-2</strain>
    </source>
</reference>
<dbReference type="RefSeq" id="WP_227424638.1">
    <property type="nucleotide sequence ID" value="NZ_CP071868.1"/>
</dbReference>